<dbReference type="Proteomes" id="UP000321570">
    <property type="component" value="Unassembled WGS sequence"/>
</dbReference>
<dbReference type="EMBL" id="CABIJS010000555">
    <property type="protein sequence ID" value="VUZ53668.1"/>
    <property type="molecule type" value="Genomic_DNA"/>
</dbReference>
<organism evidence="2 5">
    <name type="scientific">Hymenolepis diminuta</name>
    <name type="common">Rat tapeworm</name>
    <dbReference type="NCBI Taxonomy" id="6216"/>
    <lineage>
        <taxon>Eukaryota</taxon>
        <taxon>Metazoa</taxon>
        <taxon>Spiralia</taxon>
        <taxon>Lophotrochozoa</taxon>
        <taxon>Platyhelminthes</taxon>
        <taxon>Cestoda</taxon>
        <taxon>Eucestoda</taxon>
        <taxon>Cyclophyllidea</taxon>
        <taxon>Hymenolepididae</taxon>
        <taxon>Hymenolepis</taxon>
    </lineage>
</organism>
<evidence type="ECO:0000313" key="2">
    <source>
        <dbReference type="EMBL" id="VUZ44537.1"/>
    </source>
</evidence>
<dbReference type="EMBL" id="CABIJS010000134">
    <property type="protein sequence ID" value="VUZ44537.1"/>
    <property type="molecule type" value="Genomic_DNA"/>
</dbReference>
<accession>A0A564YB65</accession>
<sequence>MRTDSLLDIYSTVFKGNAWHNTAEHVRTLAKNDGDRCNIRLNIQTPFLPSSILKLIIDISVEYSKAVVDDTYNLVHFSMRRCGMMKLNFEPRPLIANSTSAYWESIRFMERKSPSTKLCNPVFPHLNSIRNIGVVH</sequence>
<evidence type="ECO:0000313" key="4">
    <source>
        <dbReference type="EMBL" id="VUZ53668.1"/>
    </source>
</evidence>
<evidence type="ECO:0000313" key="5">
    <source>
        <dbReference type="Proteomes" id="UP000321570"/>
    </source>
</evidence>
<evidence type="ECO:0000313" key="1">
    <source>
        <dbReference type="EMBL" id="VUZ44534.1"/>
    </source>
</evidence>
<reference evidence="2 5" key="1">
    <citation type="submission" date="2019-07" db="EMBL/GenBank/DDBJ databases">
        <authorList>
            <person name="Jastrzebski P J."/>
            <person name="Paukszto L."/>
            <person name="Jastrzebski P J."/>
        </authorList>
    </citation>
    <scope>NUCLEOTIDE SEQUENCE [LARGE SCALE GENOMIC DNA]</scope>
    <source>
        <strain evidence="2 5">WMS-il1</strain>
    </source>
</reference>
<proteinExistence type="predicted"/>
<protein>
    <submittedName>
        <fullName evidence="2">Uncharacterized protein</fullName>
    </submittedName>
</protein>
<gene>
    <name evidence="4" type="ORF">WMSIL1_LOCUS11634</name>
    <name evidence="1" type="ORF">WMSIL1_LOCUS4729</name>
    <name evidence="2" type="ORF">WMSIL1_LOCUS4730</name>
    <name evidence="3" type="ORF">WMSIL1_LOCUS8123</name>
</gene>
<name>A0A564YB65_HYMDI</name>
<evidence type="ECO:0000313" key="3">
    <source>
        <dbReference type="EMBL" id="VUZ48832.1"/>
    </source>
</evidence>
<dbReference type="EMBL" id="CABIJS010000134">
    <property type="protein sequence ID" value="VUZ44534.1"/>
    <property type="molecule type" value="Genomic_DNA"/>
</dbReference>
<dbReference type="AlphaFoldDB" id="A0A564YB65"/>
<keyword evidence="5" id="KW-1185">Reference proteome</keyword>
<dbReference type="EMBL" id="CABIJS010000321">
    <property type="protein sequence ID" value="VUZ48832.1"/>
    <property type="molecule type" value="Genomic_DNA"/>
</dbReference>